<keyword evidence="4" id="KW-1185">Reference proteome</keyword>
<feature type="signal peptide" evidence="3">
    <location>
        <begin position="1"/>
        <end position="21"/>
    </location>
</feature>
<feature type="compositionally biased region" description="Basic residues" evidence="1">
    <location>
        <begin position="407"/>
        <end position="419"/>
    </location>
</feature>
<keyword evidence="2" id="KW-0472">Membrane</keyword>
<evidence type="ECO:0000313" key="4">
    <source>
        <dbReference type="Proteomes" id="UP001652600"/>
    </source>
</evidence>
<dbReference type="PANTHER" id="PTHR34360:SF1">
    <property type="entry name" value="OS08G0519400 PROTEIN"/>
    <property type="match status" value="1"/>
</dbReference>
<accession>A0A1S3BBB1</accession>
<dbReference type="Gene3D" id="1.10.287.2610">
    <property type="match status" value="1"/>
</dbReference>
<feature type="chain" id="PRO_5010218985" evidence="3">
    <location>
        <begin position="22"/>
        <end position="419"/>
    </location>
</feature>
<dbReference type="AlphaFoldDB" id="A0A1S3BBB1"/>
<keyword evidence="3" id="KW-0732">Signal</keyword>
<dbReference type="Proteomes" id="UP001652600">
    <property type="component" value="Chromosome 3"/>
</dbReference>
<evidence type="ECO:0000313" key="5">
    <source>
        <dbReference type="RefSeq" id="XP_008445055.1"/>
    </source>
</evidence>
<sequence length="419" mass="47693">MAVPKVICLTIFLSLIVFSAAADAIVDGDDVIEVVREDGSDSSVLKIELEKLNSKIRELEVLIDEKARELEKKDYLISQKDEIFRDKSDRVSFLESEIESLQREGKLHAEETTAEAHSRAGELEKQVNELKKELDAQNREKNALEVRSNEAQKKMDKIISKLEKLQNTNEEQKSKIQKLQRALKVAEVHGAWLPPWLASFWDEHAKPTINTVVQKVREGKMRVENWLGPRVEPIKSKWIPAMHKQLLVVKTNSEPHLQLLCKRSSEAYKASKQALIPHLIGAQEFAYPYFQKVKMVSKPYVDRVAIIMKPHVDKVQVALSPYTKDVVHACGNFMQSATTHRQKVKSTIQEVLNRHDITRPAASTEFEWLLDSALLVLPVLILFHLCSCCGIFRKKARTSVRGTNTNHGRRKAKKGTSGR</sequence>
<dbReference type="PANTHER" id="PTHR34360">
    <property type="entry name" value="OS08G0519400 PROTEIN"/>
    <property type="match status" value="1"/>
</dbReference>
<evidence type="ECO:0000256" key="1">
    <source>
        <dbReference type="SAM" id="MobiDB-lite"/>
    </source>
</evidence>
<keyword evidence="2" id="KW-0812">Transmembrane</keyword>
<dbReference type="RefSeq" id="XP_008445055.1">
    <property type="nucleotide sequence ID" value="XM_008446833.3"/>
</dbReference>
<dbReference type="SUPFAM" id="SSF58113">
    <property type="entry name" value="Apolipoprotein A-I"/>
    <property type="match status" value="1"/>
</dbReference>
<organism evidence="4 5">
    <name type="scientific">Cucumis melo</name>
    <name type="common">Muskmelon</name>
    <dbReference type="NCBI Taxonomy" id="3656"/>
    <lineage>
        <taxon>Eukaryota</taxon>
        <taxon>Viridiplantae</taxon>
        <taxon>Streptophyta</taxon>
        <taxon>Embryophyta</taxon>
        <taxon>Tracheophyta</taxon>
        <taxon>Spermatophyta</taxon>
        <taxon>Magnoliopsida</taxon>
        <taxon>eudicotyledons</taxon>
        <taxon>Gunneridae</taxon>
        <taxon>Pentapetalae</taxon>
        <taxon>rosids</taxon>
        <taxon>fabids</taxon>
        <taxon>Cucurbitales</taxon>
        <taxon>Cucurbitaceae</taxon>
        <taxon>Benincaseae</taxon>
        <taxon>Cucumis</taxon>
    </lineage>
</organism>
<proteinExistence type="predicted"/>
<feature type="region of interest" description="Disordered" evidence="1">
    <location>
        <begin position="104"/>
        <end position="123"/>
    </location>
</feature>
<reference evidence="5" key="1">
    <citation type="submission" date="2025-08" db="UniProtKB">
        <authorList>
            <consortium name="RefSeq"/>
        </authorList>
    </citation>
    <scope>IDENTIFICATION</scope>
    <source>
        <tissue evidence="5">Stem</tissue>
    </source>
</reference>
<name>A0A1S3BBB1_CUCME</name>
<feature type="transmembrane region" description="Helical" evidence="2">
    <location>
        <begin position="368"/>
        <end position="392"/>
    </location>
</feature>
<evidence type="ECO:0000256" key="2">
    <source>
        <dbReference type="SAM" id="Phobius"/>
    </source>
</evidence>
<keyword evidence="2" id="KW-1133">Transmembrane helix</keyword>
<gene>
    <name evidence="5" type="primary">LOC103488208</name>
</gene>
<feature type="region of interest" description="Disordered" evidence="1">
    <location>
        <begin position="400"/>
        <end position="419"/>
    </location>
</feature>
<evidence type="ECO:0000256" key="3">
    <source>
        <dbReference type="SAM" id="SignalP"/>
    </source>
</evidence>
<dbReference type="SUPFAM" id="SSF57997">
    <property type="entry name" value="Tropomyosin"/>
    <property type="match status" value="1"/>
</dbReference>
<dbReference type="GeneID" id="103488208"/>
<protein>
    <submittedName>
        <fullName evidence="5">Uncharacterized protein LOC103488208 isoform X2</fullName>
    </submittedName>
</protein>